<feature type="transmembrane region" description="Helical" evidence="1">
    <location>
        <begin position="119"/>
        <end position="145"/>
    </location>
</feature>
<keyword evidence="3" id="KW-1185">Reference proteome</keyword>
<dbReference type="Proteomes" id="UP001220377">
    <property type="component" value="Chromosome"/>
</dbReference>
<name>A0ABY7WPA9_9LACO</name>
<evidence type="ECO:0000313" key="3">
    <source>
        <dbReference type="Proteomes" id="UP001220377"/>
    </source>
</evidence>
<feature type="transmembrane region" description="Helical" evidence="1">
    <location>
        <begin position="84"/>
        <end position="113"/>
    </location>
</feature>
<evidence type="ECO:0000256" key="1">
    <source>
        <dbReference type="SAM" id="Phobius"/>
    </source>
</evidence>
<evidence type="ECO:0000313" key="2">
    <source>
        <dbReference type="EMBL" id="WDF81506.1"/>
    </source>
</evidence>
<keyword evidence="1" id="KW-0812">Transmembrane</keyword>
<reference evidence="2 3" key="1">
    <citation type="submission" date="2023-02" db="EMBL/GenBank/DDBJ databases">
        <title>Genome sequence of Lacticaseibacillus sp. KACC 23028.</title>
        <authorList>
            <person name="Kim S."/>
            <person name="Heo J."/>
            <person name="Kwon S.-W."/>
        </authorList>
    </citation>
    <scope>NUCLEOTIDE SEQUENCE [LARGE SCALE GENOMIC DNA]</scope>
    <source>
        <strain evidence="2 3">KACC 23028</strain>
    </source>
</reference>
<accession>A0ABY7WPA9</accession>
<dbReference type="Pfam" id="PF22564">
    <property type="entry name" value="HAAS"/>
    <property type="match status" value="1"/>
</dbReference>
<keyword evidence="1" id="KW-1133">Transmembrane helix</keyword>
<protein>
    <submittedName>
        <fullName evidence="2">DUF1700 domain-containing protein</fullName>
    </submittedName>
</protein>
<dbReference type="RefSeq" id="WP_274258330.1">
    <property type="nucleotide sequence ID" value="NZ_CP117884.1"/>
</dbReference>
<gene>
    <name evidence="2" type="ORF">PQ472_06080</name>
</gene>
<feature type="transmembrane region" description="Helical" evidence="1">
    <location>
        <begin position="152"/>
        <end position="177"/>
    </location>
</feature>
<dbReference type="EMBL" id="CP117884">
    <property type="protein sequence ID" value="WDF81506.1"/>
    <property type="molecule type" value="Genomic_DNA"/>
</dbReference>
<keyword evidence="1" id="KW-0472">Membrane</keyword>
<organism evidence="2 3">
    <name type="scientific">Lacticaseibacillus pabuli</name>
    <dbReference type="NCBI Taxonomy" id="3025672"/>
    <lineage>
        <taxon>Bacteria</taxon>
        <taxon>Bacillati</taxon>
        <taxon>Bacillota</taxon>
        <taxon>Bacilli</taxon>
        <taxon>Lactobacillales</taxon>
        <taxon>Lactobacillaceae</taxon>
        <taxon>Lacticaseibacillus</taxon>
    </lineage>
</organism>
<proteinExistence type="predicted"/>
<sequence>MTNYLTELQDSLSQLSETDRNEAMDFYSEYLQDGKFDTYAQAVSKLGTPKQLARKVLADYSIRTIDEPTHKVDRQQESRHQVRTIWLITLGILSTPVSVPLAIVGLAILFAGLLALTAIILAIIVTLVAVFISGLFVFGIGVGVLSMSTSTGMLYIGCGLAVIGGFIMIVPAVLWLVNKLIHATMKFSGWLYGKFSRHSQTTEGRA</sequence>